<dbReference type="InterPro" id="IPR013087">
    <property type="entry name" value="Znf_C2H2_type"/>
</dbReference>
<reference evidence="4" key="1">
    <citation type="journal article" date="2016" name="Nat. Genet.">
        <title>The genome sequences of Arachis duranensis and Arachis ipaensis, the diploid ancestors of cultivated peanut.</title>
        <authorList>
            <person name="Bertioli D.J."/>
            <person name="Cannon S.B."/>
            <person name="Froenicke L."/>
            <person name="Huang G."/>
            <person name="Farmer A.D."/>
            <person name="Cannon E.K."/>
            <person name="Liu X."/>
            <person name="Gao D."/>
            <person name="Clevenger J."/>
            <person name="Dash S."/>
            <person name="Ren L."/>
            <person name="Moretzsohn M.C."/>
            <person name="Shirasawa K."/>
            <person name="Huang W."/>
            <person name="Vidigal B."/>
            <person name="Abernathy B."/>
            <person name="Chu Y."/>
            <person name="Niederhuth C.E."/>
            <person name="Umale P."/>
            <person name="Araujo A.C."/>
            <person name="Kozik A."/>
            <person name="Kim K.D."/>
            <person name="Burow M.D."/>
            <person name="Varshney R.K."/>
            <person name="Wang X."/>
            <person name="Zhang X."/>
            <person name="Barkley N."/>
            <person name="Guimaraes P.M."/>
            <person name="Isobe S."/>
            <person name="Guo B."/>
            <person name="Liao B."/>
            <person name="Stalker H.T."/>
            <person name="Schmitz R.J."/>
            <person name="Scheffler B.E."/>
            <person name="Leal-Bertioli S.C."/>
            <person name="Xun X."/>
            <person name="Jackson S.A."/>
            <person name="Michelmore R."/>
            <person name="Ozias-Akins P."/>
        </authorList>
    </citation>
    <scope>NUCLEOTIDE SEQUENCE [LARGE SCALE GENOMIC DNA]</scope>
    <source>
        <strain evidence="4">cv. V14167</strain>
    </source>
</reference>
<feature type="compositionally biased region" description="Basic and acidic residues" evidence="2">
    <location>
        <begin position="76"/>
        <end position="85"/>
    </location>
</feature>
<organism evidence="4 5">
    <name type="scientific">Arachis duranensis</name>
    <name type="common">Wild peanut</name>
    <dbReference type="NCBI Taxonomy" id="130453"/>
    <lineage>
        <taxon>Eukaryota</taxon>
        <taxon>Viridiplantae</taxon>
        <taxon>Streptophyta</taxon>
        <taxon>Embryophyta</taxon>
        <taxon>Tracheophyta</taxon>
        <taxon>Spermatophyta</taxon>
        <taxon>Magnoliopsida</taxon>
        <taxon>eudicotyledons</taxon>
        <taxon>Gunneridae</taxon>
        <taxon>Pentapetalae</taxon>
        <taxon>rosids</taxon>
        <taxon>fabids</taxon>
        <taxon>Fabales</taxon>
        <taxon>Fabaceae</taxon>
        <taxon>Papilionoideae</taxon>
        <taxon>50 kb inversion clade</taxon>
        <taxon>dalbergioids sensu lato</taxon>
        <taxon>Dalbergieae</taxon>
        <taxon>Pterocarpus clade</taxon>
        <taxon>Arachis</taxon>
    </lineage>
</organism>
<dbReference type="Gene3D" id="3.30.160.60">
    <property type="entry name" value="Classic Zinc Finger"/>
    <property type="match status" value="1"/>
</dbReference>
<dbReference type="InterPro" id="IPR036236">
    <property type="entry name" value="Znf_C2H2_sf"/>
</dbReference>
<evidence type="ECO:0000259" key="3">
    <source>
        <dbReference type="PROSITE" id="PS50157"/>
    </source>
</evidence>
<dbReference type="GeneID" id="107494137"/>
<dbReference type="GO" id="GO:0010090">
    <property type="term" value="P:trichome morphogenesis"/>
    <property type="evidence" value="ECO:0007669"/>
    <property type="project" value="InterPro"/>
</dbReference>
<evidence type="ECO:0000313" key="5">
    <source>
        <dbReference type="RefSeq" id="XP_020981679.1"/>
    </source>
</evidence>
<dbReference type="InterPro" id="IPR044299">
    <property type="entry name" value="GIS3/ZFP5/ZFP6"/>
</dbReference>
<feature type="region of interest" description="Disordered" evidence="2">
    <location>
        <begin position="1"/>
        <end position="93"/>
    </location>
</feature>
<evidence type="ECO:0000256" key="2">
    <source>
        <dbReference type="SAM" id="MobiDB-lite"/>
    </source>
</evidence>
<keyword evidence="1" id="KW-0863">Zinc-finger</keyword>
<dbReference type="GO" id="GO:0008270">
    <property type="term" value="F:zinc ion binding"/>
    <property type="evidence" value="ECO:0007669"/>
    <property type="project" value="UniProtKB-KW"/>
</dbReference>
<accession>A0A6P5M8T1</accession>
<dbReference type="RefSeq" id="XP_020981679.1">
    <property type="nucleotide sequence ID" value="XM_021126020.2"/>
</dbReference>
<feature type="domain" description="C2H2-type" evidence="3">
    <location>
        <begin position="103"/>
        <end position="130"/>
    </location>
</feature>
<keyword evidence="1" id="KW-0479">Metal-binding</keyword>
<keyword evidence="4" id="KW-1185">Reference proteome</keyword>
<evidence type="ECO:0000313" key="4">
    <source>
        <dbReference type="Proteomes" id="UP000515211"/>
    </source>
</evidence>
<dbReference type="KEGG" id="adu:107494137"/>
<sequence length="362" mass="39319">MSTMSNNVSSSPANQPDKKGKEKVNFDEMNKDKQILVNEPNVPNNMNNKRKAIMLGDDHDHPNTDGSAAVTEDGSDSTKEQEPNSDKTLIIGSQNSQKKKISYNCTFCDKSFSSAQALGGHQNGHRMERMQQSHNKNSSVNDGIQLLNNMTMGAGMNSSSSTSSMELPSSPTIPSFRPFFNGEPNMMIMGYNNNIINNDYHPYHHGLFQNNGGRPSNFFSPGPVVGANNNFAYPRVGSAFDAVGVGNVGAFQHPYEFQTRGLNDAASVNPGPGGTSQHPRPAMAAVEISRTRIGNNNNNNNGGVERQIVNEACETPQGEFEFVLLPCAARNNENNMVEIDFGLVPKKDENGEAKEKAASETD</sequence>
<dbReference type="PANTHER" id="PTHR46353:SF23">
    <property type="entry name" value="C2H2 ZINC FINGER-CONTAINING PROTEIN-RELATED"/>
    <property type="match status" value="1"/>
</dbReference>
<feature type="compositionally biased region" description="Low complexity" evidence="2">
    <location>
        <begin position="37"/>
        <end position="47"/>
    </location>
</feature>
<feature type="compositionally biased region" description="Polar residues" evidence="2">
    <location>
        <begin position="1"/>
        <end position="14"/>
    </location>
</feature>
<feature type="compositionally biased region" description="Basic and acidic residues" evidence="2">
    <location>
        <begin position="16"/>
        <end position="34"/>
    </location>
</feature>
<reference evidence="5" key="2">
    <citation type="submission" date="2025-08" db="UniProtKB">
        <authorList>
            <consortium name="RefSeq"/>
        </authorList>
    </citation>
    <scope>IDENTIFICATION</scope>
    <source>
        <tissue evidence="5">Whole plant</tissue>
    </source>
</reference>
<name>A0A6P5M8T1_ARADU</name>
<dbReference type="PROSITE" id="PS00028">
    <property type="entry name" value="ZINC_FINGER_C2H2_1"/>
    <property type="match status" value="1"/>
</dbReference>
<evidence type="ECO:0000256" key="1">
    <source>
        <dbReference type="PROSITE-ProRule" id="PRU00042"/>
    </source>
</evidence>
<keyword evidence="1" id="KW-0862">Zinc</keyword>
<dbReference type="Pfam" id="PF13912">
    <property type="entry name" value="zf-C2H2_6"/>
    <property type="match status" value="1"/>
</dbReference>
<dbReference type="SUPFAM" id="SSF57667">
    <property type="entry name" value="beta-beta-alpha zinc fingers"/>
    <property type="match status" value="1"/>
</dbReference>
<dbReference type="PROSITE" id="PS50157">
    <property type="entry name" value="ZINC_FINGER_C2H2_2"/>
    <property type="match status" value="1"/>
</dbReference>
<protein>
    <submittedName>
        <fullName evidence="5">Zinc finger protein JAGGED-like</fullName>
    </submittedName>
</protein>
<dbReference type="Proteomes" id="UP000515211">
    <property type="component" value="Chromosome 6"/>
</dbReference>
<proteinExistence type="predicted"/>
<gene>
    <name evidence="5" type="primary">LOC107494137</name>
</gene>
<dbReference type="AlphaFoldDB" id="A0A6P5M8T1"/>
<dbReference type="PANTHER" id="PTHR46353">
    <property type="entry name" value="ZINC FINGER PROTEIN 5"/>
    <property type="match status" value="1"/>
</dbReference>